<gene>
    <name evidence="2" type="ORF">M438DRAFT_335157</name>
</gene>
<dbReference type="OrthoDB" id="3906930at2759"/>
<feature type="compositionally biased region" description="Basic and acidic residues" evidence="1">
    <location>
        <begin position="101"/>
        <end position="110"/>
    </location>
</feature>
<feature type="compositionally biased region" description="Basic and acidic residues" evidence="1">
    <location>
        <begin position="125"/>
        <end position="141"/>
    </location>
</feature>
<feature type="compositionally biased region" description="Low complexity" evidence="1">
    <location>
        <begin position="1"/>
        <end position="13"/>
    </location>
</feature>
<dbReference type="EMBL" id="KL584982">
    <property type="protein sequence ID" value="KEQ84371.1"/>
    <property type="molecule type" value="Genomic_DNA"/>
</dbReference>
<feature type="region of interest" description="Disordered" evidence="1">
    <location>
        <begin position="1"/>
        <end position="44"/>
    </location>
</feature>
<evidence type="ECO:0000313" key="2">
    <source>
        <dbReference type="EMBL" id="KEQ84371.1"/>
    </source>
</evidence>
<feature type="compositionally biased region" description="Polar residues" evidence="1">
    <location>
        <begin position="146"/>
        <end position="158"/>
    </location>
</feature>
<dbReference type="HOGENOM" id="CLU_1669039_0_0_1"/>
<proteinExistence type="predicted"/>
<evidence type="ECO:0000256" key="1">
    <source>
        <dbReference type="SAM" id="MobiDB-lite"/>
    </source>
</evidence>
<evidence type="ECO:0000313" key="3">
    <source>
        <dbReference type="Proteomes" id="UP000030706"/>
    </source>
</evidence>
<keyword evidence="3" id="KW-1185">Reference proteome</keyword>
<dbReference type="AlphaFoldDB" id="A0A074YBY1"/>
<dbReference type="Proteomes" id="UP000030706">
    <property type="component" value="Unassembled WGS sequence"/>
</dbReference>
<organism evidence="2 3">
    <name type="scientific">Aureobasidium pullulans EXF-150</name>
    <dbReference type="NCBI Taxonomy" id="1043002"/>
    <lineage>
        <taxon>Eukaryota</taxon>
        <taxon>Fungi</taxon>
        <taxon>Dikarya</taxon>
        <taxon>Ascomycota</taxon>
        <taxon>Pezizomycotina</taxon>
        <taxon>Dothideomycetes</taxon>
        <taxon>Dothideomycetidae</taxon>
        <taxon>Dothideales</taxon>
        <taxon>Saccotheciaceae</taxon>
        <taxon>Aureobasidium</taxon>
    </lineage>
</organism>
<reference evidence="2 3" key="1">
    <citation type="journal article" date="2014" name="BMC Genomics">
        <title>Genome sequencing of four Aureobasidium pullulans varieties: biotechnological potential, stress tolerance, and description of new species.</title>
        <authorList>
            <person name="Gostin Ar C."/>
            <person name="Ohm R.A."/>
            <person name="Kogej T."/>
            <person name="Sonjak S."/>
            <person name="Turk M."/>
            <person name="Zajc J."/>
            <person name="Zalar P."/>
            <person name="Grube M."/>
            <person name="Sun H."/>
            <person name="Han J."/>
            <person name="Sharma A."/>
            <person name="Chiniquy J."/>
            <person name="Ngan C.Y."/>
            <person name="Lipzen A."/>
            <person name="Barry K."/>
            <person name="Grigoriev I.V."/>
            <person name="Gunde-Cimerman N."/>
        </authorList>
    </citation>
    <scope>NUCLEOTIDE SEQUENCE [LARGE SCALE GENOMIC DNA]</scope>
    <source>
        <strain evidence="2 3">EXF-150</strain>
    </source>
</reference>
<accession>A0A074YBY1</accession>
<dbReference type="RefSeq" id="XP_029760558.1">
    <property type="nucleotide sequence ID" value="XM_029903779.1"/>
</dbReference>
<feature type="region of interest" description="Disordered" evidence="1">
    <location>
        <begin position="84"/>
        <end position="158"/>
    </location>
</feature>
<protein>
    <submittedName>
        <fullName evidence="2">Uncharacterized protein</fullName>
    </submittedName>
</protein>
<name>A0A074YBY1_AURPU</name>
<dbReference type="GeneID" id="40746085"/>
<sequence>MASGNGSSSNSTTQPPVRRQHSDTHVFPARNFPDYDAMKPQGLSESTKALARQVLHPELASGNDYSPGVFSGGTKWLLDSVNETEKAMTTPRKPSLLTETAVKKHNDHDPRKKHLVLETPSNDGSGREEEQENKPKPEGIGRTDAWVSQQTGDSDVAS</sequence>